<evidence type="ECO:0000313" key="4">
    <source>
        <dbReference type="Proteomes" id="UP000672032"/>
    </source>
</evidence>
<dbReference type="Proteomes" id="UP000672032">
    <property type="component" value="Chromosome 3"/>
</dbReference>
<gene>
    <name evidence="3" type="ORF">DSL72_001946</name>
</gene>
<sequence>MADTIMGGGGRDTGHQSVLNVDRDVLHTIVNEKNVFSADIIDISSDDESEDGEHDDYEPNSDQPRVNTAKLLSQPLTARDYIPFVQGVLVKQDRVQDGRITKPRACHSKNTSGDSIAERVASRRRPFQSREEYRQQQQHAAHVPIPQDRATRSGPGRIRQFDPPSFIDRLYSAKSLDSKVAGLPRHRYAYVQGQRNLPCLPFVLQITILRSLQMALESMCYRFVEKWLPKVLDANEWDCPDAIELSCWWRALEKCQIPIEAISPGRHRPLGTLFGRVKDIRHFAVHRLPDIPINSIQEMVTDTLDIAKMFGDDSHLLKLNLWKEKLEYFSKVMLAAHGNLDTTRKLDAINSLKESNANDQSKLNQEIVALEMEIQAKKQQIDNLQEEYRGHCKNESEIINEDGGGIAVQGAEKCSRSLGTLKWLEECFTLNLDRDAPNAREEANLSGQLIELKNVGFKPLPPARSNIGGGENTFHADVHIVASQQNGLLFPDTGPRLDLSGIPGLGRRAFSVPPLRSHVRQAIPSNAVIFDLTGDDDDDDDDDSDAMVA</sequence>
<dbReference type="AlphaFoldDB" id="A0A8A3PB84"/>
<feature type="region of interest" description="Disordered" evidence="2">
    <location>
        <begin position="103"/>
        <end position="163"/>
    </location>
</feature>
<dbReference type="EMBL" id="CP063407">
    <property type="protein sequence ID" value="QSZ32372.1"/>
    <property type="molecule type" value="Genomic_DNA"/>
</dbReference>
<name>A0A8A3PB84_9HELO</name>
<accession>A0A8A3PB84</accession>
<evidence type="ECO:0000256" key="2">
    <source>
        <dbReference type="SAM" id="MobiDB-lite"/>
    </source>
</evidence>
<feature type="region of interest" description="Disordered" evidence="2">
    <location>
        <begin position="45"/>
        <end position="67"/>
    </location>
</feature>
<feature type="coiled-coil region" evidence="1">
    <location>
        <begin position="360"/>
        <end position="394"/>
    </location>
</feature>
<keyword evidence="4" id="KW-1185">Reference proteome</keyword>
<protein>
    <submittedName>
        <fullName evidence="3">Uncharacterized protein</fullName>
    </submittedName>
</protein>
<dbReference type="OrthoDB" id="5324651at2759"/>
<proteinExistence type="predicted"/>
<organism evidence="3 4">
    <name type="scientific">Monilinia vaccinii-corymbosi</name>
    <dbReference type="NCBI Taxonomy" id="61207"/>
    <lineage>
        <taxon>Eukaryota</taxon>
        <taxon>Fungi</taxon>
        <taxon>Dikarya</taxon>
        <taxon>Ascomycota</taxon>
        <taxon>Pezizomycotina</taxon>
        <taxon>Leotiomycetes</taxon>
        <taxon>Helotiales</taxon>
        <taxon>Sclerotiniaceae</taxon>
        <taxon>Monilinia</taxon>
    </lineage>
</organism>
<evidence type="ECO:0000313" key="3">
    <source>
        <dbReference type="EMBL" id="QSZ32372.1"/>
    </source>
</evidence>
<reference evidence="3" key="1">
    <citation type="submission" date="2020-10" db="EMBL/GenBank/DDBJ databases">
        <title>Genome Sequence of Monilinia vaccinii-corymbosi Sheds Light on Mummy Berry Disease Infection of Blueberry and Mating Type.</title>
        <authorList>
            <person name="Yow A.G."/>
            <person name="Zhang Y."/>
            <person name="Bansal K."/>
            <person name="Eacker S.M."/>
            <person name="Sullivan S."/>
            <person name="Liachko I."/>
            <person name="Cubeta M.A."/>
            <person name="Rollins J.A."/>
            <person name="Ashrafi H."/>
        </authorList>
    </citation>
    <scope>NUCLEOTIDE SEQUENCE</scope>
    <source>
        <strain evidence="3">RL-1</strain>
    </source>
</reference>
<feature type="compositionally biased region" description="Acidic residues" evidence="2">
    <location>
        <begin position="45"/>
        <end position="59"/>
    </location>
</feature>
<keyword evidence="1" id="KW-0175">Coiled coil</keyword>
<evidence type="ECO:0000256" key="1">
    <source>
        <dbReference type="SAM" id="Coils"/>
    </source>
</evidence>